<evidence type="ECO:0000313" key="3">
    <source>
        <dbReference type="EMBL" id="ODV71370.1"/>
    </source>
</evidence>
<feature type="region of interest" description="Disordered" evidence="1">
    <location>
        <begin position="1"/>
        <end position="25"/>
    </location>
</feature>
<dbReference type="GO" id="GO:0000329">
    <property type="term" value="C:fungal-type vacuole membrane"/>
    <property type="evidence" value="ECO:0007669"/>
    <property type="project" value="InterPro"/>
</dbReference>
<reference evidence="3 5" key="3">
    <citation type="journal article" date="2016" name="Proc. Natl. Acad. Sci. U.S.A.">
        <title>Comparative genomics of biotechnologically important yeasts.</title>
        <authorList>
            <person name="Riley R."/>
            <person name="Haridas S."/>
            <person name="Wolfe K.H."/>
            <person name="Lopes M.R."/>
            <person name="Hittinger C.T."/>
            <person name="Goeker M."/>
            <person name="Salamov A.A."/>
            <person name="Wisecaver J.H."/>
            <person name="Long T.M."/>
            <person name="Calvey C.H."/>
            <person name="Aerts A.L."/>
            <person name="Barry K.W."/>
            <person name="Choi C."/>
            <person name="Clum A."/>
            <person name="Coughlan A.Y."/>
            <person name="Deshpande S."/>
            <person name="Douglass A.P."/>
            <person name="Hanson S.J."/>
            <person name="Klenk H.-P."/>
            <person name="LaButti K.M."/>
            <person name="Lapidus A."/>
            <person name="Lindquist E.A."/>
            <person name="Lipzen A.M."/>
            <person name="Meier-Kolthoff J.P."/>
            <person name="Ohm R.A."/>
            <person name="Otillar R.P."/>
            <person name="Pangilinan J.L."/>
            <person name="Peng Y."/>
            <person name="Rokas A."/>
            <person name="Rosa C.A."/>
            <person name="Scheuner C."/>
            <person name="Sibirny A.A."/>
            <person name="Slot J.C."/>
            <person name="Stielow J.B."/>
            <person name="Sun H."/>
            <person name="Kurtzman C.P."/>
            <person name="Blackwell M."/>
            <person name="Grigoriev I.V."/>
            <person name="Jeffries T.W."/>
        </authorList>
    </citation>
    <scope>NUCLEOTIDE SEQUENCE [LARGE SCALE GENOMIC DNA]</scope>
    <source>
        <strain evidence="5">ATCC 18201 / CBS 1600 / BCRC 20928 / JCM 3617 / NBRC 0987 / NRRL Y-1542</strain>
        <strain evidence="3">NRRL Y-1542</strain>
    </source>
</reference>
<keyword evidence="5" id="KW-1185">Reference proteome</keyword>
<accession>A0A1E4RVV6</accession>
<organism evidence="2 4">
    <name type="scientific">Cyberlindnera jadinii (strain ATCC 18201 / CBS 1600 / BCRC 20928 / JCM 3617 / NBRC 0987 / NRRL Y-1542)</name>
    <name type="common">Torula yeast</name>
    <name type="synonym">Candida utilis</name>
    <dbReference type="NCBI Taxonomy" id="983966"/>
    <lineage>
        <taxon>Eukaryota</taxon>
        <taxon>Fungi</taxon>
        <taxon>Dikarya</taxon>
        <taxon>Ascomycota</taxon>
        <taxon>Saccharomycotina</taxon>
        <taxon>Saccharomycetes</taxon>
        <taxon>Phaffomycetales</taxon>
        <taxon>Phaffomycetaceae</taxon>
        <taxon>Cyberlindnera</taxon>
    </lineage>
</organism>
<reference evidence="2" key="1">
    <citation type="submission" date="2014-12" db="EMBL/GenBank/DDBJ databases">
        <authorList>
            <person name="Jaenicke S."/>
        </authorList>
    </citation>
    <scope>NUCLEOTIDE SEQUENCE [LARGE SCALE GENOMIC DNA]</scope>
    <source>
        <strain evidence="2">CBS1600</strain>
    </source>
</reference>
<dbReference type="InterPro" id="IPR027267">
    <property type="entry name" value="AH/BAR_dom_sf"/>
</dbReference>
<dbReference type="Proteomes" id="UP000038830">
    <property type="component" value="Unassembled WGS sequence"/>
</dbReference>
<name>A0A0H5CIC4_CYBJN</name>
<dbReference type="AlphaFoldDB" id="A0A0H5CIC4"/>
<dbReference type="Proteomes" id="UP000094389">
    <property type="component" value="Unassembled WGS sequence"/>
</dbReference>
<dbReference type="GeneID" id="30990155"/>
<dbReference type="STRING" id="983966.A0A0H5CIC4"/>
<dbReference type="EMBL" id="CDQK01000006">
    <property type="protein sequence ID" value="CEP24309.1"/>
    <property type="molecule type" value="Genomic_DNA"/>
</dbReference>
<dbReference type="Gene3D" id="1.20.1270.60">
    <property type="entry name" value="Arfaptin homology (AH) domain/BAR domain"/>
    <property type="match status" value="1"/>
</dbReference>
<evidence type="ECO:0000256" key="1">
    <source>
        <dbReference type="SAM" id="MobiDB-lite"/>
    </source>
</evidence>
<dbReference type="GO" id="GO:0042144">
    <property type="term" value="P:vacuole fusion, non-autophagic"/>
    <property type="evidence" value="ECO:0007669"/>
    <property type="project" value="InterPro"/>
</dbReference>
<dbReference type="OMA" id="YSKATHL"/>
<sequence length="484" mass="53481">MSHNTEGSSKLSTPESIGRLSQASPTRYSKATHLSEFYPYLNKPVFNSDNNNNTNHVGAVTSTATSEGYSSTRSRKPSLSTMNSFTSFAPSTLDFNRLLTKTDIVQTSETFNEILDSAREYRRALLTLAEAAENFGSSLEKGSKCKGSGTAADGLLSASGLFFLVANHQQILAHSVEESFAQPMAQEIALFREKAKNNDELFRVNIRDSVKTLKQQERENAKLSRSKTRNLVAYKNKLLQLTSHIDEIDKLKHDYYQSSFDLVQSTSMEIMKKLGSIVRAQVEISEGIAKKGWSGGGLDDLIVQCADPFTPEEEDDNTIEEEEEEDEQEQPKLEEQAAETTTSLRHLEIGDKMIGIDRVGSVVEPILTHQQSIRTLKSAADTSLYSSTPLKSKLKEKILNKTDNAAGDTSLDDNSFSLPVLHGSSRVLNGDEVGKDEPEEEAEAEAKAEAEAESEPEPEHETKSEDSQMIAPSSPLRNVWNTEE</sequence>
<evidence type="ECO:0000313" key="2">
    <source>
        <dbReference type="EMBL" id="CEP24309.1"/>
    </source>
</evidence>
<accession>A0A0H5CIC4</accession>
<dbReference type="OrthoDB" id="5594612at2759"/>
<proteinExistence type="predicted"/>
<dbReference type="PANTHER" id="PTHR38407:SF1">
    <property type="entry name" value="PROTEIN IVY1"/>
    <property type="match status" value="1"/>
</dbReference>
<feature type="compositionally biased region" description="Polar residues" evidence="1">
    <location>
        <begin position="475"/>
        <end position="484"/>
    </location>
</feature>
<evidence type="ECO:0000313" key="5">
    <source>
        <dbReference type="Proteomes" id="UP000094389"/>
    </source>
</evidence>
<feature type="region of interest" description="Disordered" evidence="1">
    <location>
        <begin position="420"/>
        <end position="484"/>
    </location>
</feature>
<gene>
    <name evidence="2" type="primary">IVY1</name>
    <name evidence="2" type="ORF">BN1211_5107</name>
    <name evidence="3" type="ORF">CYBJADRAFT_169416</name>
</gene>
<dbReference type="GO" id="GO:0005543">
    <property type="term" value="F:phospholipid binding"/>
    <property type="evidence" value="ECO:0007669"/>
    <property type="project" value="InterPro"/>
</dbReference>
<dbReference type="RefSeq" id="XP_020068409.1">
    <property type="nucleotide sequence ID" value="XM_020215759.1"/>
</dbReference>
<evidence type="ECO:0000313" key="4">
    <source>
        <dbReference type="Proteomes" id="UP000038830"/>
    </source>
</evidence>
<dbReference type="EMBL" id="KV453941">
    <property type="protein sequence ID" value="ODV71370.1"/>
    <property type="molecule type" value="Genomic_DNA"/>
</dbReference>
<feature type="compositionally biased region" description="Basic and acidic residues" evidence="1">
    <location>
        <begin position="457"/>
        <end position="466"/>
    </location>
</feature>
<reference evidence="4" key="2">
    <citation type="journal article" date="2015" name="J. Biotechnol.">
        <title>The structure of the Cyberlindnera jadinii genome and its relation to Candida utilis analyzed by the occurrence of single nucleotide polymorphisms.</title>
        <authorList>
            <person name="Rupp O."/>
            <person name="Brinkrolf K."/>
            <person name="Buerth C."/>
            <person name="Kunigo M."/>
            <person name="Schneider J."/>
            <person name="Jaenicke S."/>
            <person name="Goesmann A."/>
            <person name="Puehler A."/>
            <person name="Jaeger K.-E."/>
            <person name="Ernst J.F."/>
        </authorList>
    </citation>
    <scope>NUCLEOTIDE SEQUENCE [LARGE SCALE GENOMIC DNA]</scope>
    <source>
        <strain evidence="4">ATCC 18201 / CBS 1600 / BCRC 20928 / JCM 3617 / NBRC 0987 / NRRL Y-1542</strain>
    </source>
</reference>
<protein>
    <submittedName>
        <fullName evidence="2">IVY1 protein</fullName>
    </submittedName>
</protein>
<dbReference type="PANTHER" id="PTHR38407">
    <property type="entry name" value="PROTEIN IVY1"/>
    <property type="match status" value="1"/>
</dbReference>
<dbReference type="InterPro" id="IPR037470">
    <property type="entry name" value="IVY1"/>
</dbReference>
<feature type="compositionally biased region" description="Acidic residues" evidence="1">
    <location>
        <begin position="310"/>
        <end position="328"/>
    </location>
</feature>
<feature type="region of interest" description="Disordered" evidence="1">
    <location>
        <begin position="310"/>
        <end position="342"/>
    </location>
</feature>